<dbReference type="PANTHER" id="PTHR30591">
    <property type="entry name" value="RECBCD ENZYME SUBUNIT RECC"/>
    <property type="match status" value="1"/>
</dbReference>
<dbReference type="InterPro" id="IPR006697">
    <property type="entry name" value="RecC"/>
</dbReference>
<dbReference type="Gene3D" id="1.10.10.990">
    <property type="match status" value="1"/>
</dbReference>
<gene>
    <name evidence="10" type="primary">recC</name>
    <name evidence="12" type="ORF">AU255_18390</name>
</gene>
<dbReference type="AlphaFoldDB" id="A0A1V8M1Q2"/>
<dbReference type="PANTHER" id="PTHR30591:SF1">
    <property type="entry name" value="RECBCD ENZYME SUBUNIT RECC"/>
    <property type="match status" value="1"/>
</dbReference>
<evidence type="ECO:0000256" key="10">
    <source>
        <dbReference type="HAMAP-Rule" id="MF_01486"/>
    </source>
</evidence>
<dbReference type="PIRSF" id="PIRSF000980">
    <property type="entry name" value="RecC"/>
    <property type="match status" value="1"/>
</dbReference>
<dbReference type="Pfam" id="PF04257">
    <property type="entry name" value="Exonuc_V_gamma"/>
    <property type="match status" value="1"/>
</dbReference>
<evidence type="ECO:0000256" key="6">
    <source>
        <dbReference type="ARBA" id="ARBA00022839"/>
    </source>
</evidence>
<keyword evidence="6 10" id="KW-0269">Exonuclease</keyword>
<keyword evidence="1 10" id="KW-0540">Nuclease</keyword>
<dbReference type="GO" id="GO:0003678">
    <property type="term" value="F:DNA helicase activity"/>
    <property type="evidence" value="ECO:0007669"/>
    <property type="project" value="UniProtKB-UniRule"/>
</dbReference>
<dbReference type="NCBIfam" id="TIGR01450">
    <property type="entry name" value="recC"/>
    <property type="match status" value="1"/>
</dbReference>
<dbReference type="Gene3D" id="3.40.50.10930">
    <property type="match status" value="1"/>
</dbReference>
<dbReference type="SUPFAM" id="SSF52980">
    <property type="entry name" value="Restriction endonuclease-like"/>
    <property type="match status" value="1"/>
</dbReference>
<comment type="similarity">
    <text evidence="10">Belongs to the RecC family.</text>
</comment>
<dbReference type="GO" id="GO:0003677">
    <property type="term" value="F:DNA binding"/>
    <property type="evidence" value="ECO:0007669"/>
    <property type="project" value="UniProtKB-UniRule"/>
</dbReference>
<dbReference type="OrthoDB" id="9762834at2"/>
<keyword evidence="8 10" id="KW-0238">DNA-binding</keyword>
<comment type="subunit">
    <text evidence="10">Heterotrimer of RecB, RecC and RecD. All subunits contribute to DNA-binding.</text>
</comment>
<keyword evidence="7 10" id="KW-0067">ATP-binding</keyword>
<dbReference type="SUPFAM" id="SSF52540">
    <property type="entry name" value="P-loop containing nucleoside triphosphate hydrolases"/>
    <property type="match status" value="2"/>
</dbReference>
<keyword evidence="2 10" id="KW-0547">Nucleotide-binding</keyword>
<dbReference type="GO" id="GO:0009338">
    <property type="term" value="C:exodeoxyribonuclease V complex"/>
    <property type="evidence" value="ECO:0007669"/>
    <property type="project" value="InterPro"/>
</dbReference>
<reference evidence="12 13" key="1">
    <citation type="submission" date="2015-12" db="EMBL/GenBank/DDBJ databases">
        <authorList>
            <person name="Shamseldin A."/>
            <person name="Moawad H."/>
            <person name="Abd El-Rahim W.M."/>
            <person name="Sadowsky M.J."/>
        </authorList>
    </citation>
    <scope>NUCLEOTIDE SEQUENCE [LARGE SCALE GENOMIC DNA]</scope>
    <source>
        <strain evidence="12 13">WF1</strain>
    </source>
</reference>
<comment type="function">
    <text evidence="10">A helicase/nuclease that prepares dsDNA breaks (DSB) for recombinational DNA repair. Binds to DSBs and unwinds DNA via a highly rapid and processive ATP-dependent bidirectional helicase activity. Unwinds dsDNA until it encounters a Chi (crossover hotspot instigator) sequence from the 3' direction. Cuts ssDNA a few nucleotides 3' to the Chi site. The properties and activities of the enzyme are changed at Chi. The Chi-altered holoenzyme produces a long 3'-ssDNA overhang and facilitates RecA-binding to the ssDNA for homologous DNA recombination and repair. Holoenzyme degrades any linearized DNA that is unable to undergo homologous recombination. In the holoenzyme this subunit recognizes the wild-type Chi sequence, and when added to isolated RecB increases its ATP-dependent helicase processivity.</text>
</comment>
<dbReference type="RefSeq" id="WP_080524377.1">
    <property type="nucleotide sequence ID" value="NZ_LPUF01000004.1"/>
</dbReference>
<feature type="domain" description="RecC C-terminal" evidence="11">
    <location>
        <begin position="766"/>
        <end position="979"/>
    </location>
</feature>
<dbReference type="STRING" id="1420851.AU255_18390"/>
<evidence type="ECO:0000256" key="7">
    <source>
        <dbReference type="ARBA" id="ARBA00022840"/>
    </source>
</evidence>
<evidence type="ECO:0000256" key="5">
    <source>
        <dbReference type="ARBA" id="ARBA00022806"/>
    </source>
</evidence>
<evidence type="ECO:0000313" key="13">
    <source>
        <dbReference type="Proteomes" id="UP000191980"/>
    </source>
</evidence>
<dbReference type="Gene3D" id="3.40.50.300">
    <property type="entry name" value="P-loop containing nucleotide triphosphate hydrolases"/>
    <property type="match status" value="2"/>
</dbReference>
<dbReference type="InterPro" id="IPR013986">
    <property type="entry name" value="DExx_box_DNA_helicase_dom_sf"/>
</dbReference>
<evidence type="ECO:0000256" key="2">
    <source>
        <dbReference type="ARBA" id="ARBA00022741"/>
    </source>
</evidence>
<dbReference type="GO" id="GO:0000724">
    <property type="term" value="P:double-strand break repair via homologous recombination"/>
    <property type="evidence" value="ECO:0007669"/>
    <property type="project" value="UniProtKB-UniRule"/>
</dbReference>
<name>A0A1V8M1Q2_9GAMM</name>
<evidence type="ECO:0000259" key="11">
    <source>
        <dbReference type="Pfam" id="PF17946"/>
    </source>
</evidence>
<dbReference type="EMBL" id="LPUF01000004">
    <property type="protein sequence ID" value="OQK15438.1"/>
    <property type="molecule type" value="Genomic_DNA"/>
</dbReference>
<keyword evidence="13" id="KW-1185">Reference proteome</keyword>
<evidence type="ECO:0000256" key="1">
    <source>
        <dbReference type="ARBA" id="ARBA00022722"/>
    </source>
</evidence>
<protein>
    <recommendedName>
        <fullName evidence="10">RecBCD enzyme subunit RecC</fullName>
    </recommendedName>
    <alternativeName>
        <fullName evidence="10">Exonuclease V subunit RecC</fullName>
        <shortName evidence="10">ExoV subunit RecC</shortName>
    </alternativeName>
    <alternativeName>
        <fullName evidence="10">Helicase/nuclease RecBCD subunit RecC</fullName>
    </alternativeName>
</protein>
<evidence type="ECO:0000256" key="3">
    <source>
        <dbReference type="ARBA" id="ARBA00022763"/>
    </source>
</evidence>
<dbReference type="InterPro" id="IPR041500">
    <property type="entry name" value="RecC_C"/>
</dbReference>
<keyword evidence="3 10" id="KW-0227">DNA damage</keyword>
<dbReference type="InterPro" id="IPR027417">
    <property type="entry name" value="P-loop_NTPase"/>
</dbReference>
<dbReference type="Gene3D" id="1.10.10.160">
    <property type="match status" value="1"/>
</dbReference>
<evidence type="ECO:0000256" key="9">
    <source>
        <dbReference type="ARBA" id="ARBA00023204"/>
    </source>
</evidence>
<dbReference type="Pfam" id="PF17946">
    <property type="entry name" value="RecC_C"/>
    <property type="match status" value="1"/>
</dbReference>
<comment type="miscellaneous">
    <text evidence="10">In the RecBCD complex, RecB has a slow 3'-5' helicase, an exonuclease activity and loads RecA onto ssDNA, RecD has a fast 5'-3' helicase activity, while RecC stimulates the ATPase and processivity of the RecB helicase and contributes to recognition of the Chi site.</text>
</comment>
<comment type="caution">
    <text evidence="12">The sequence shown here is derived from an EMBL/GenBank/DDBJ whole genome shotgun (WGS) entry which is preliminary data.</text>
</comment>
<keyword evidence="4 10" id="KW-0378">Hydrolase</keyword>
<proteinExistence type="inferred from homology"/>
<keyword evidence="5 10" id="KW-0347">Helicase</keyword>
<dbReference type="InterPro" id="IPR011335">
    <property type="entry name" value="Restrct_endonuc-II-like"/>
</dbReference>
<accession>A0A1V8M1Q2</accession>
<evidence type="ECO:0000256" key="4">
    <source>
        <dbReference type="ARBA" id="ARBA00022801"/>
    </source>
</evidence>
<keyword evidence="9 10" id="KW-0234">DNA repair</keyword>
<organism evidence="12 13">
    <name type="scientific">Methyloprofundus sedimenti</name>
    <dbReference type="NCBI Taxonomy" id="1420851"/>
    <lineage>
        <taxon>Bacteria</taxon>
        <taxon>Pseudomonadati</taxon>
        <taxon>Pseudomonadota</taxon>
        <taxon>Gammaproteobacteria</taxon>
        <taxon>Methylococcales</taxon>
        <taxon>Methylococcaceae</taxon>
        <taxon>Methyloprofundus</taxon>
    </lineage>
</organism>
<dbReference type="HAMAP" id="MF_01486">
    <property type="entry name" value="RecC"/>
    <property type="match status" value="1"/>
</dbReference>
<evidence type="ECO:0000313" key="12">
    <source>
        <dbReference type="EMBL" id="OQK15438.1"/>
    </source>
</evidence>
<dbReference type="GO" id="GO:0005524">
    <property type="term" value="F:ATP binding"/>
    <property type="evidence" value="ECO:0007669"/>
    <property type="project" value="UniProtKB-UniRule"/>
</dbReference>
<sequence>MFILHSSNKTENLLEHLSTIIGTSPLASPFSKEVFLIQSQGMERWLSQQLATKFQVFANFEFLFPAKFFSQMALQIHRHLQTDTFARELMVWRFESLLRELDEPVFFTLKHYISGENTDLKRFQLATHLAQVFDQYQMMRPTLLNDWQQGKLHYFTDTEKWQQALWLAIIKQTGEQHRGALWLQTIAKFNALEEGALSDQLPERISIFGLNTMPPLFMEFLQGLARHTQVHFYLLNPAQAFWADIVARKRADLEEFENGHPLLASLGQQGREFQQMLLDRAFELELDSFEECEAASLSNLQQLQNDMLNNLTTVTPTENDHSISIHSCHSRMREVEVLKDQLLQALETDHELELRDIVVMAPDIQQYAPFISGVFDDIQHAIADRSLRSSNSTFDAFLRFIRLTQSRFGWQEVMDLLSQEEVYHCFGLTETDVELIRHWVADTHIRWGKSAIHKKELNLPESAENTWQAGLDRLLMGYAVGTEDDFFAGILPYSEIEGAVALALGGLHDFLQLLFKASSKLSKNYTLAEWAEHLLAYADLLFPAEQMESAQQAEKQQMNEIFLELREQFASVHEQAIPLAVILAWLEERVEEIKSSNGFLRGQLTFCSMLPMRTIPFKVIALLGMNEGEFPHIDHHLTFDLLGNDFQPGDRSRRADDRYQFLEILLSARQQVIITYIGQSISENEEIPASVVIHELLDIMHTDYQIDSLVIKHPLQSFSPRYFTGDPRLISYSKTDYATTRALNDGTVENKPWWQGQIKADSQDIIEIQDLLRFYRHPQKYFLQQQLAIRLENIEGDIQEHEPFKIEGMDSYLLNHQWIEEKLQQRNLSLAKLKAQGRWISGELGVILFNAQEHEIQKFVEKITSKQAGTNTDPIAVDLNVGSVRLVGTLQNQYSDASLIYRYSPLKGKDFIVAWLEHLILNRQGEHITHLVSLDDYISFLPEHINGNELEQFIACYQQGQSRPDAFFTEAAFAYIKQQCALNKPKSRSSVPAIIKAQEALNHAIEQVYEPELQLLYKNLENVESILNKEFEDYCQQLLLPVWEAVNAS</sequence>
<evidence type="ECO:0000256" key="8">
    <source>
        <dbReference type="ARBA" id="ARBA00023125"/>
    </source>
</evidence>
<dbReference type="Proteomes" id="UP000191980">
    <property type="component" value="Unassembled WGS sequence"/>
</dbReference>
<dbReference type="GO" id="GO:0008854">
    <property type="term" value="F:exodeoxyribonuclease V activity"/>
    <property type="evidence" value="ECO:0007669"/>
    <property type="project" value="InterPro"/>
</dbReference>